<dbReference type="Proteomes" id="UP000249081">
    <property type="component" value="Unassembled WGS sequence"/>
</dbReference>
<evidence type="ECO:0008006" key="4">
    <source>
        <dbReference type="Google" id="ProtNLM"/>
    </source>
</evidence>
<gene>
    <name evidence="2" type="ORF">DCF17_10865</name>
</gene>
<name>A0A2W4YDR2_9CYAN</name>
<dbReference type="EMBL" id="QBMN01000066">
    <property type="protein sequence ID" value="PZO41288.1"/>
    <property type="molecule type" value="Genomic_DNA"/>
</dbReference>
<evidence type="ECO:0000256" key="1">
    <source>
        <dbReference type="SAM" id="MobiDB-lite"/>
    </source>
</evidence>
<sequence length="148" mass="15444">MAFLSLLAIAVGILSAMGLVVVGLVEAPWQVLLTGLLAALYGLQRVVNGGGEAQLLGTPMRSPPSSQVVKHNAPEAAEVQAPAIAPTAAANPPAETATAADTYELTYRGIRYQVKKAPPASEAESGDADQLAQPKPAEGTYRGQRWRR</sequence>
<comment type="caution">
    <text evidence="2">The sequence shown here is derived from an EMBL/GenBank/DDBJ whole genome shotgun (WGS) entry which is preliminary data.</text>
</comment>
<evidence type="ECO:0000313" key="2">
    <source>
        <dbReference type="EMBL" id="PZO41288.1"/>
    </source>
</evidence>
<dbReference type="AlphaFoldDB" id="A0A2W4YDR2"/>
<reference evidence="3" key="1">
    <citation type="submission" date="2018-04" db="EMBL/GenBank/DDBJ databases">
        <authorList>
            <person name="Cornet L."/>
        </authorList>
    </citation>
    <scope>NUCLEOTIDE SEQUENCE [LARGE SCALE GENOMIC DNA]</scope>
</reference>
<evidence type="ECO:0000313" key="3">
    <source>
        <dbReference type="Proteomes" id="UP000249081"/>
    </source>
</evidence>
<reference evidence="2 3" key="2">
    <citation type="submission" date="2018-06" db="EMBL/GenBank/DDBJ databases">
        <title>Metagenomic assembly of (sub)arctic Cyanobacteria and their associated microbiome from non-axenic cultures.</title>
        <authorList>
            <person name="Baurain D."/>
        </authorList>
    </citation>
    <scope>NUCLEOTIDE SEQUENCE [LARGE SCALE GENOMIC DNA]</scope>
    <source>
        <strain evidence="2">ULC041bin1</strain>
    </source>
</reference>
<organism evidence="2 3">
    <name type="scientific">Shackletoniella antarctica</name>
    <dbReference type="NCBI Taxonomy" id="268115"/>
    <lineage>
        <taxon>Bacteria</taxon>
        <taxon>Bacillati</taxon>
        <taxon>Cyanobacteriota</taxon>
        <taxon>Cyanophyceae</taxon>
        <taxon>Oculatellales</taxon>
        <taxon>Oculatellaceae</taxon>
        <taxon>Shackletoniella</taxon>
    </lineage>
</organism>
<protein>
    <recommendedName>
        <fullName evidence="4">DUF4278 domain-containing protein</fullName>
    </recommendedName>
</protein>
<feature type="region of interest" description="Disordered" evidence="1">
    <location>
        <begin position="116"/>
        <end position="148"/>
    </location>
</feature>
<proteinExistence type="predicted"/>
<accession>A0A2W4YDR2</accession>